<feature type="non-terminal residue" evidence="5">
    <location>
        <position position="543"/>
    </location>
</feature>
<reference evidence="5 6" key="1">
    <citation type="submission" date="2019-06" db="EMBL/GenBank/DDBJ databases">
        <title>Genomics analysis of Aphanomyces spp. identifies a new class of oomycete effector associated with host adaptation.</title>
        <authorList>
            <person name="Gaulin E."/>
        </authorList>
    </citation>
    <scope>NUCLEOTIDE SEQUENCE [LARGE SCALE GENOMIC DNA]</scope>
    <source>
        <strain evidence="5 6">E</strain>
    </source>
</reference>
<evidence type="ECO:0000313" key="6">
    <source>
        <dbReference type="Proteomes" id="UP000469452"/>
    </source>
</evidence>
<dbReference type="GO" id="GO:0031267">
    <property type="term" value="F:small GTPase binding"/>
    <property type="evidence" value="ECO:0007669"/>
    <property type="project" value="TreeGrafter"/>
</dbReference>
<evidence type="ECO:0000256" key="1">
    <source>
        <dbReference type="ARBA" id="ARBA00022468"/>
    </source>
</evidence>
<dbReference type="EMBL" id="VJMI01007704">
    <property type="protein sequence ID" value="KAF0763143.1"/>
    <property type="molecule type" value="Genomic_DNA"/>
</dbReference>
<dbReference type="InterPro" id="IPR000195">
    <property type="entry name" value="Rab-GAP-TBC_dom"/>
</dbReference>
<dbReference type="GO" id="GO:0004222">
    <property type="term" value="F:metalloendopeptidase activity"/>
    <property type="evidence" value="ECO:0007669"/>
    <property type="project" value="InterPro"/>
</dbReference>
<dbReference type="SMART" id="SM00164">
    <property type="entry name" value="TBC"/>
    <property type="match status" value="1"/>
</dbReference>
<dbReference type="Pfam" id="PF00566">
    <property type="entry name" value="RabGAP-TBC"/>
    <property type="match status" value="1"/>
</dbReference>
<dbReference type="Gene3D" id="1.10.472.80">
    <property type="entry name" value="Ypt/Rab-GAP domain of gyp1p, domain 3"/>
    <property type="match status" value="1"/>
</dbReference>
<dbReference type="GO" id="GO:0006508">
    <property type="term" value="P:proteolysis"/>
    <property type="evidence" value="ECO:0007669"/>
    <property type="project" value="InterPro"/>
</dbReference>
<dbReference type="Gene3D" id="1.10.8.270">
    <property type="entry name" value="putative rabgap domain of human tbc1 domain family member 14 like domains"/>
    <property type="match status" value="1"/>
</dbReference>
<dbReference type="GO" id="GO:0004176">
    <property type="term" value="F:ATP-dependent peptidase activity"/>
    <property type="evidence" value="ECO:0007669"/>
    <property type="project" value="InterPro"/>
</dbReference>
<evidence type="ECO:0000256" key="3">
    <source>
        <dbReference type="SAM" id="Coils"/>
    </source>
</evidence>
<evidence type="ECO:0000259" key="4">
    <source>
        <dbReference type="PROSITE" id="PS50086"/>
    </source>
</evidence>
<name>A0A6A5AR87_APHAT</name>
<dbReference type="InterPro" id="IPR037219">
    <property type="entry name" value="Peptidase_M41-like"/>
</dbReference>
<sequence length="543" mass="60925">MKNRADLETLAKALLEYETLSGQEITDILRGVKLNRSKEIKKAKQDLPHFLVQVAQLQVLQEHTAATLRHRNEKIQSLELQLSNLQNEYLSVTLAQPTHSQETKYMLLTCLQALSYSLAHGQSLNPTTQIPVLHAVDEIVQEMLDGEVEQKILHTVTATLGNTLCDPNSLSLPPIFAAVKKICTKLALIVAIIPHSMLDEVIPVLCLIGKSTWGTSILLESNVSPPLLTIIQCDTLKSTIPAPTYFKLLTLLYHLLQASSFAAMKHQSQDTTFRMFKLSGVARSVDTTTNNLPPPPIVTSPRAVAYPVASIDRYGFLLADKRFSPRVNEAVKSRPHHHPSSDTVWLENRRTQKWIAMTGGVDIEDWERTKQKQAAKLKSRVRKGIPDAIRGIAWPHLAGSSLMMKNNPCMYRDLLATPHAPCEDTISRDIGRTFPKHHLFKDATSLGQGALMNVLRAYSVYDPNVGYCQGMGFISALFLSYMPEEQTFWHVVACLNQKKYGMADMYRPGMPRVMEIMWTFDQSMKQYLPKLADHLDAEGLHPT</sequence>
<dbReference type="PANTHER" id="PTHR47219">
    <property type="entry name" value="RAB GTPASE-ACTIVATING PROTEIN 1-LIKE"/>
    <property type="match status" value="1"/>
</dbReference>
<dbReference type="SUPFAM" id="SSF140990">
    <property type="entry name" value="FtsH protease domain-like"/>
    <property type="match status" value="1"/>
</dbReference>
<dbReference type="FunFam" id="1.10.8.270:FF:000001">
    <property type="entry name" value="TBC1 domain family member 1"/>
    <property type="match status" value="1"/>
</dbReference>
<keyword evidence="2 3" id="KW-0175">Coiled coil</keyword>
<keyword evidence="1" id="KW-0343">GTPase activation</keyword>
<dbReference type="GO" id="GO:0005524">
    <property type="term" value="F:ATP binding"/>
    <property type="evidence" value="ECO:0007669"/>
    <property type="project" value="InterPro"/>
</dbReference>
<feature type="domain" description="Rab-GAP TBC" evidence="4">
    <location>
        <begin position="384"/>
        <end position="543"/>
    </location>
</feature>
<dbReference type="Gene3D" id="1.10.10.750">
    <property type="entry name" value="Ypt/Rab-GAP domain of gyp1p, domain 1"/>
    <property type="match status" value="1"/>
</dbReference>
<dbReference type="AlphaFoldDB" id="A0A6A5AR87"/>
<dbReference type="InterPro" id="IPR035969">
    <property type="entry name" value="Rab-GAP_TBC_sf"/>
</dbReference>
<evidence type="ECO:0000313" key="5">
    <source>
        <dbReference type="EMBL" id="KAF0763143.1"/>
    </source>
</evidence>
<dbReference type="InterPro" id="IPR050302">
    <property type="entry name" value="Rab_GAP_TBC_domain"/>
</dbReference>
<dbReference type="VEuPathDB" id="FungiDB:H257_00498"/>
<evidence type="ECO:0000256" key="2">
    <source>
        <dbReference type="ARBA" id="ARBA00023054"/>
    </source>
</evidence>
<dbReference type="SUPFAM" id="SSF47923">
    <property type="entry name" value="Ypt/Rab-GAP domain of gyp1p"/>
    <property type="match status" value="1"/>
</dbReference>
<accession>A0A6A5AR87</accession>
<dbReference type="PANTHER" id="PTHR47219:SF9">
    <property type="entry name" value="GTPASE ACTIVATING PROTEIN AND CENTROSOME-ASSOCIATED, ISOFORM B"/>
    <property type="match status" value="1"/>
</dbReference>
<gene>
    <name evidence="5" type="ORF">AaE_003221</name>
</gene>
<feature type="coiled-coil region" evidence="3">
    <location>
        <begin position="68"/>
        <end position="95"/>
    </location>
</feature>
<proteinExistence type="predicted"/>
<dbReference type="FunFam" id="1.10.10.750:FF:000003">
    <property type="entry name" value="GTPase activating protein (Evi5)"/>
    <property type="match status" value="1"/>
</dbReference>
<organism evidence="5 6">
    <name type="scientific">Aphanomyces astaci</name>
    <name type="common">Crayfish plague agent</name>
    <dbReference type="NCBI Taxonomy" id="112090"/>
    <lineage>
        <taxon>Eukaryota</taxon>
        <taxon>Sar</taxon>
        <taxon>Stramenopiles</taxon>
        <taxon>Oomycota</taxon>
        <taxon>Saprolegniomycetes</taxon>
        <taxon>Saprolegniales</taxon>
        <taxon>Verrucalvaceae</taxon>
        <taxon>Aphanomyces</taxon>
    </lineage>
</organism>
<dbReference type="PROSITE" id="PS50086">
    <property type="entry name" value="TBC_RABGAP"/>
    <property type="match status" value="1"/>
</dbReference>
<comment type="caution">
    <text evidence="5">The sequence shown here is derived from an EMBL/GenBank/DDBJ whole genome shotgun (WGS) entry which is preliminary data.</text>
</comment>
<dbReference type="Proteomes" id="UP000469452">
    <property type="component" value="Unassembled WGS sequence"/>
</dbReference>
<dbReference type="GO" id="GO:0005096">
    <property type="term" value="F:GTPase activator activity"/>
    <property type="evidence" value="ECO:0007669"/>
    <property type="project" value="UniProtKB-KW"/>
</dbReference>
<protein>
    <recommendedName>
        <fullName evidence="4">Rab-GAP TBC domain-containing protein</fullName>
    </recommendedName>
</protein>